<name>A0ACC6SWG5_9HYPH</name>
<evidence type="ECO:0000313" key="1">
    <source>
        <dbReference type="EMBL" id="MER9284110.1"/>
    </source>
</evidence>
<protein>
    <submittedName>
        <fullName evidence="1">Uncharacterized protein</fullName>
    </submittedName>
</protein>
<evidence type="ECO:0000313" key="2">
    <source>
        <dbReference type="Proteomes" id="UP001480082"/>
    </source>
</evidence>
<keyword evidence="2" id="KW-1185">Reference proteome</keyword>
<comment type="caution">
    <text evidence="1">The sequence shown here is derived from an EMBL/GenBank/DDBJ whole genome shotgun (WGS) entry which is preliminary data.</text>
</comment>
<dbReference type="EMBL" id="JAMYRI010000004">
    <property type="protein sequence ID" value="MER9284110.1"/>
    <property type="molecule type" value="Genomic_DNA"/>
</dbReference>
<proteinExistence type="predicted"/>
<gene>
    <name evidence="1" type="ORF">NKI81_09090</name>
</gene>
<sequence length="97" mass="11010">MLLPHPTDWPPLFYGDPWLTSRSRDRVTPQRYDLALAGYLEKQAANREADRRPGLLGRLIDKIRQRFGKQAVAYGTVALEAARSVPDAFTEVAEKEL</sequence>
<organism evidence="1 2">
    <name type="scientific">Mesorhizobium australicum</name>
    <dbReference type="NCBI Taxonomy" id="536018"/>
    <lineage>
        <taxon>Bacteria</taxon>
        <taxon>Pseudomonadati</taxon>
        <taxon>Pseudomonadota</taxon>
        <taxon>Alphaproteobacteria</taxon>
        <taxon>Hyphomicrobiales</taxon>
        <taxon>Phyllobacteriaceae</taxon>
        <taxon>Mesorhizobium</taxon>
    </lineage>
</organism>
<accession>A0ACC6SWG5</accession>
<dbReference type="Proteomes" id="UP001480082">
    <property type="component" value="Unassembled WGS sequence"/>
</dbReference>
<reference evidence="1 2" key="1">
    <citation type="journal article" date="2024" name="Proc. Natl. Acad. Sci. U.S.A.">
        <title>The evolutionary genomics of adaptation to stress in wild rhizobium bacteria.</title>
        <authorList>
            <person name="Kehlet-Delgado H."/>
            <person name="Montoya A.P."/>
            <person name="Jensen K.T."/>
            <person name="Wendlandt C.E."/>
            <person name="Dexheimer C."/>
            <person name="Roberts M."/>
            <person name="Torres Martinez L."/>
            <person name="Friesen M.L."/>
            <person name="Griffitts J.S."/>
            <person name="Porter S.S."/>
        </authorList>
    </citation>
    <scope>NUCLEOTIDE SEQUENCE [LARGE SCALE GENOMIC DNA]</scope>
    <source>
        <strain evidence="1 2">M0468</strain>
    </source>
</reference>